<dbReference type="RefSeq" id="WP_069584668.1">
    <property type="nucleotide sequence ID" value="NZ_LMVM01000001.1"/>
</dbReference>
<dbReference type="Proteomes" id="UP000217784">
    <property type="component" value="Unassembled WGS sequence"/>
</dbReference>
<dbReference type="AlphaFoldDB" id="A0A2A2H9W5"/>
<dbReference type="InterPro" id="IPR057161">
    <property type="entry name" value="DUF7839"/>
</dbReference>
<dbReference type="PIRSF" id="PIRSF004955">
    <property type="entry name" value="HTH_arch"/>
    <property type="match status" value="1"/>
</dbReference>
<dbReference type="EMBL" id="LMVM01000001">
    <property type="protein sequence ID" value="PAV06271.1"/>
    <property type="molecule type" value="Genomic_DNA"/>
</dbReference>
<dbReference type="CDD" id="cd00092">
    <property type="entry name" value="HTH_CRP"/>
    <property type="match status" value="1"/>
</dbReference>
<evidence type="ECO:0000259" key="1">
    <source>
        <dbReference type="SMART" id="SM00347"/>
    </source>
</evidence>
<dbReference type="InterPro" id="IPR000835">
    <property type="entry name" value="HTH_MarR-typ"/>
</dbReference>
<dbReference type="SMART" id="SM00347">
    <property type="entry name" value="HTH_MARR"/>
    <property type="match status" value="1"/>
</dbReference>
<accession>A0A2A2H9W5</accession>
<feature type="domain" description="HTH marR-type" evidence="1">
    <location>
        <begin position="2"/>
        <end position="97"/>
    </location>
</feature>
<dbReference type="SUPFAM" id="SSF46785">
    <property type="entry name" value="Winged helix' DNA-binding domain"/>
    <property type="match status" value="1"/>
</dbReference>
<comment type="caution">
    <text evidence="3">The sequence shown here is derived from an EMBL/GenBank/DDBJ whole genome shotgun (WGS) entry which is preliminary data.</text>
</comment>
<sequence>MKVFKKKGELTRFQILAEIAKQQPHLRQKDIAEKLGITIQAVSENIKSLTDDGFVEIREGTARYNITKRGIEKVKKEATDLRKYADEVVETMNTYKSIWPAIAEEELKTGENVWLKMKEGVLYATKEETPASAEVLNDAAPGEDVALTKLNGTIELKKGTVTIIELPTINQGGSRASNTDKISEIYEKGFDKVGIMGTISRAVIEKVGITPDFEFATPQATIAASKRGLNVLVFAVGKMTRSITKKLDEEGIKYTIEDFKK</sequence>
<organism evidence="3 4">
    <name type="scientific">Methanobacterium bryantii</name>
    <dbReference type="NCBI Taxonomy" id="2161"/>
    <lineage>
        <taxon>Archaea</taxon>
        <taxon>Methanobacteriati</taxon>
        <taxon>Methanobacteriota</taxon>
        <taxon>Methanomada group</taxon>
        <taxon>Methanobacteria</taxon>
        <taxon>Methanobacteriales</taxon>
        <taxon>Methanobacteriaceae</taxon>
        <taxon>Methanobacterium</taxon>
    </lineage>
</organism>
<proteinExistence type="predicted"/>
<evidence type="ECO:0000313" key="4">
    <source>
        <dbReference type="Proteomes" id="UP000217784"/>
    </source>
</evidence>
<evidence type="ECO:0000259" key="2">
    <source>
        <dbReference type="SMART" id="SM00419"/>
    </source>
</evidence>
<protein>
    <submittedName>
        <fullName evidence="3">Transcriptional regulator</fullName>
    </submittedName>
</protein>
<feature type="domain" description="HTH crp-type" evidence="2">
    <location>
        <begin position="18"/>
        <end position="68"/>
    </location>
</feature>
<gene>
    <name evidence="3" type="ORF">ASJ80_15700</name>
</gene>
<dbReference type="SMART" id="SM00419">
    <property type="entry name" value="HTH_CRP"/>
    <property type="match status" value="1"/>
</dbReference>
<dbReference type="PANTHER" id="PTHR43704:SF2">
    <property type="entry name" value="HTH CRP-TYPE DOMAIN-CONTAINING PROTEIN"/>
    <property type="match status" value="1"/>
</dbReference>
<dbReference type="InterPro" id="IPR012318">
    <property type="entry name" value="HTH_CRP"/>
</dbReference>
<dbReference type="GO" id="GO:0003700">
    <property type="term" value="F:DNA-binding transcription factor activity"/>
    <property type="evidence" value="ECO:0007669"/>
    <property type="project" value="InterPro"/>
</dbReference>
<dbReference type="InterPro" id="IPR036388">
    <property type="entry name" value="WH-like_DNA-bd_sf"/>
</dbReference>
<dbReference type="Pfam" id="PF25211">
    <property type="entry name" value="DUF7839"/>
    <property type="match status" value="1"/>
</dbReference>
<dbReference type="Gene3D" id="1.10.10.10">
    <property type="entry name" value="Winged helix-like DNA-binding domain superfamily/Winged helix DNA-binding domain"/>
    <property type="match status" value="1"/>
</dbReference>
<dbReference type="Pfam" id="PF13412">
    <property type="entry name" value="HTH_24"/>
    <property type="match status" value="1"/>
</dbReference>
<dbReference type="PANTHER" id="PTHR43704">
    <property type="entry name" value="BSR5907 PROTEIN"/>
    <property type="match status" value="1"/>
</dbReference>
<dbReference type="OrthoDB" id="56502at2157"/>
<dbReference type="GO" id="GO:0003677">
    <property type="term" value="F:DNA binding"/>
    <property type="evidence" value="ECO:0007669"/>
    <property type="project" value="InterPro"/>
</dbReference>
<keyword evidence="4" id="KW-1185">Reference proteome</keyword>
<dbReference type="InterPro" id="IPR036390">
    <property type="entry name" value="WH_DNA-bd_sf"/>
</dbReference>
<evidence type="ECO:0000313" key="3">
    <source>
        <dbReference type="EMBL" id="PAV06271.1"/>
    </source>
</evidence>
<name>A0A2A2H9W5_METBR</name>
<dbReference type="InterPro" id="IPR012015">
    <property type="entry name" value="UCP_HTH_arc"/>
</dbReference>
<reference evidence="3 4" key="1">
    <citation type="journal article" date="2017" name="BMC Genomics">
        <title>Genomic analysis of methanogenic archaea reveals a shift towards energy conservation.</title>
        <authorList>
            <person name="Gilmore S.P."/>
            <person name="Henske J.K."/>
            <person name="Sexton J.A."/>
            <person name="Solomon K.V."/>
            <person name="Seppala S."/>
            <person name="Yoo J.I."/>
            <person name="Huyett L.M."/>
            <person name="Pressman A."/>
            <person name="Cogan J.Z."/>
            <person name="Kivenson V."/>
            <person name="Peng X."/>
            <person name="Tan Y."/>
            <person name="Valentine D.L."/>
            <person name="O'Malley M.A."/>
        </authorList>
    </citation>
    <scope>NUCLEOTIDE SEQUENCE [LARGE SCALE GENOMIC DNA]</scope>
    <source>
        <strain evidence="3 4">M.o.H.</strain>
    </source>
</reference>